<dbReference type="PRINTS" id="PR00702">
    <property type="entry name" value="ACRIFLAVINRP"/>
</dbReference>
<reference evidence="2" key="1">
    <citation type="submission" date="2022-07" db="EMBL/GenBank/DDBJ databases">
        <title>Complete genome sequence of Salinispirillum sp. LH10-3-1 capable of multiple carbohydrate inversion isolated from a soda lake.</title>
        <authorList>
            <person name="Liu J."/>
            <person name="Zhai Y."/>
            <person name="Zhang H."/>
            <person name="Yang H."/>
            <person name="Qu J."/>
            <person name="Li J."/>
        </authorList>
    </citation>
    <scope>NUCLEOTIDE SEQUENCE</scope>
    <source>
        <strain evidence="2">LH 10-3-1</strain>
    </source>
</reference>
<feature type="transmembrane region" description="Helical" evidence="1">
    <location>
        <begin position="902"/>
        <end position="926"/>
    </location>
</feature>
<feature type="transmembrane region" description="Helical" evidence="1">
    <location>
        <begin position="876"/>
        <end position="896"/>
    </location>
</feature>
<gene>
    <name evidence="2" type="ORF">NFC81_08615</name>
</gene>
<feature type="transmembrane region" description="Helical" evidence="1">
    <location>
        <begin position="424"/>
        <end position="446"/>
    </location>
</feature>
<dbReference type="InterPro" id="IPR001036">
    <property type="entry name" value="Acrflvin-R"/>
</dbReference>
<evidence type="ECO:0000256" key="1">
    <source>
        <dbReference type="SAM" id="Phobius"/>
    </source>
</evidence>
<evidence type="ECO:0000313" key="2">
    <source>
        <dbReference type="EMBL" id="WLD56792.1"/>
    </source>
</evidence>
<dbReference type="SUPFAM" id="SSF82866">
    <property type="entry name" value="Multidrug efflux transporter AcrB transmembrane domain"/>
    <property type="match status" value="2"/>
</dbReference>
<dbReference type="GO" id="GO:0042910">
    <property type="term" value="F:xenobiotic transmembrane transporter activity"/>
    <property type="evidence" value="ECO:0007669"/>
    <property type="project" value="TreeGrafter"/>
</dbReference>
<name>A0AB38YBX3_9GAMM</name>
<organism evidence="2">
    <name type="scientific">Salinispirillum sp. LH 10-3-1</name>
    <dbReference type="NCBI Taxonomy" id="2952525"/>
    <lineage>
        <taxon>Bacteria</taxon>
        <taxon>Pseudomonadati</taxon>
        <taxon>Pseudomonadota</taxon>
        <taxon>Gammaproteobacteria</taxon>
        <taxon>Oceanospirillales</taxon>
        <taxon>Saccharospirillaceae</taxon>
        <taxon>Salinispirillum</taxon>
    </lineage>
</organism>
<dbReference type="Gene3D" id="1.20.1640.10">
    <property type="entry name" value="Multidrug efflux transporter AcrB transmembrane domain"/>
    <property type="match status" value="2"/>
</dbReference>
<dbReference type="PANTHER" id="PTHR32063:SF33">
    <property type="entry name" value="RND SUPERFAMILY EFFLUX PUMP PERMEASE COMPONENT"/>
    <property type="match status" value="1"/>
</dbReference>
<dbReference type="AlphaFoldDB" id="A0AB38YBX3"/>
<dbReference type="GO" id="GO:0005886">
    <property type="term" value="C:plasma membrane"/>
    <property type="evidence" value="ECO:0007669"/>
    <property type="project" value="TreeGrafter"/>
</dbReference>
<keyword evidence="1" id="KW-0812">Transmembrane</keyword>
<dbReference type="InterPro" id="IPR027463">
    <property type="entry name" value="AcrB_DN_DC_subdom"/>
</dbReference>
<feature type="transmembrane region" description="Helical" evidence="1">
    <location>
        <begin position="379"/>
        <end position="400"/>
    </location>
</feature>
<dbReference type="RefSeq" id="WP_304994076.1">
    <property type="nucleotide sequence ID" value="NZ_CP101717.1"/>
</dbReference>
<dbReference type="PANTHER" id="PTHR32063">
    <property type="match status" value="1"/>
</dbReference>
<dbReference type="Pfam" id="PF00873">
    <property type="entry name" value="ACR_tran"/>
    <property type="match status" value="1"/>
</dbReference>
<proteinExistence type="predicted"/>
<dbReference type="Gene3D" id="3.30.70.1320">
    <property type="entry name" value="Multidrug efflux transporter AcrB pore domain like"/>
    <property type="match status" value="1"/>
</dbReference>
<dbReference type="Gene3D" id="3.30.70.1440">
    <property type="entry name" value="Multidrug efflux transporter AcrB pore domain"/>
    <property type="match status" value="1"/>
</dbReference>
<feature type="transmembrane region" description="Helical" evidence="1">
    <location>
        <begin position="325"/>
        <end position="347"/>
    </location>
</feature>
<keyword evidence="1" id="KW-0472">Membrane</keyword>
<dbReference type="EMBL" id="CP101717">
    <property type="protein sequence ID" value="WLD56792.1"/>
    <property type="molecule type" value="Genomic_DNA"/>
</dbReference>
<feature type="transmembrane region" description="Helical" evidence="1">
    <location>
        <begin position="947"/>
        <end position="967"/>
    </location>
</feature>
<feature type="transmembrane region" description="Helical" evidence="1">
    <location>
        <begin position="458"/>
        <end position="479"/>
    </location>
</feature>
<dbReference type="SUPFAM" id="SSF82714">
    <property type="entry name" value="Multidrug efflux transporter AcrB TolC docking domain, DN and DC subdomains"/>
    <property type="match status" value="2"/>
</dbReference>
<dbReference type="Gene3D" id="3.30.70.1430">
    <property type="entry name" value="Multidrug efflux transporter AcrB pore domain"/>
    <property type="match status" value="2"/>
</dbReference>
<feature type="transmembrane region" description="Helical" evidence="1">
    <location>
        <begin position="979"/>
        <end position="1004"/>
    </location>
</feature>
<protein>
    <submittedName>
        <fullName evidence="2">Efflux RND transporter permease subunit</fullName>
    </submittedName>
</protein>
<keyword evidence="1" id="KW-1133">Transmembrane helix</keyword>
<feature type="transmembrane region" description="Helical" evidence="1">
    <location>
        <begin position="12"/>
        <end position="30"/>
    </location>
</feature>
<feature type="transmembrane region" description="Helical" evidence="1">
    <location>
        <begin position="353"/>
        <end position="372"/>
    </location>
</feature>
<feature type="transmembrane region" description="Helical" evidence="1">
    <location>
        <begin position="850"/>
        <end position="869"/>
    </location>
</feature>
<dbReference type="SUPFAM" id="SSF82693">
    <property type="entry name" value="Multidrug efflux transporter AcrB pore domain, PN1, PN2, PC1 and PC2 subdomains"/>
    <property type="match status" value="2"/>
</dbReference>
<dbReference type="Gene3D" id="3.30.2090.10">
    <property type="entry name" value="Multidrug efflux transporter AcrB TolC docking domain, DN and DC subdomains"/>
    <property type="match status" value="2"/>
</dbReference>
<sequence length="1027" mass="112434">MSGIIHYFTGHRVAGNILMFLTILAGAWGLQQVNFQLLPTFQFQNINVNTRWQGASAEDVQNAITIPLESALLALPEVSRINSTTTEGNSTIRVSVAEGVDTDEAIIALEDAIAGVSLPADVDAPTVRQFAFRETVGSILVYGDAPPAQLSDLARQYATELRGRGIAEVTISGTTNEFMTIEVPSERLLELDLTLNQLAQIIRQQNVNTPAGTLTTDGMTLQLRAQGESRLITDIARIPIRITSTGGVITLGDVASFSSTIERGQEIYYQGYPAVTLNLSRQENDNSLAVADIMNEWIADTQQNLPEGVALHTYRESWKTLISRLNMVLESGLMGMFLVVLVLFIFLNTRLALWVAVGIPVSFLATFFVMGVNNITVNIISIFGFMMALGIIVDDAIVVAEDTQAQRDQGATSHNAAYNAARRMFAPVLASSLTTIAAFLPLTMIGGRFGSLMADIPLVVMCAIVASLVECFLILPAHLHHALKNSDQKKPSTFRRRIDGGVAHFREKIFRPLVTLSVNNGAVTICAMLAAGMISFGLVKGGQVPWTPFPALEGSNLSASVNFTPDSDPQQVVDYLNNMERALYVAEENLNYQFVETAVVTVRRNNLSGSISVEMVNDVDRPYTGLQIMNEWKDQLEMVPGLQSVLFTRARQGLSSSDVEISLTGNDIEVLKAASLELQNRLVTQAAMADPQDDLPLGSEQLRFSLSQQAQSLGLTLSQVSGYLSDQLQGITIQNFIVAGESIPLSLRLPEYETRNMSAWQSLPYPLPNGGWANMGDLLNSEYRLGIDRLQRTNGRMGITVMADAQNADELPQIINLLETQILPELAADFGINAALAGDQEEAQETARQFQAALLIALALMYMILAWVFSSWSWPLVVLVTIPFGLTGAIVGHWLLGMQLSFLSLFGLFALSGIVVNDSIVLVTFYRRLREEGMEMLDAVVEAACQRLRAVLLTSITTIAGLTPLLFATSLDAKFLQPMAAGIVFGLLFSTVLILILVPTLLLWMERFNGWLTQLWMRRHRVSEESF</sequence>
<accession>A0AB38YBX3</accession>